<evidence type="ECO:0000313" key="3">
    <source>
        <dbReference type="EMBL" id="MFC1849694.1"/>
    </source>
</evidence>
<dbReference type="InterPro" id="IPR001789">
    <property type="entry name" value="Sig_transdc_resp-reg_receiver"/>
</dbReference>
<feature type="domain" description="Response regulatory" evidence="2">
    <location>
        <begin position="74"/>
        <end position="146"/>
    </location>
</feature>
<name>A0ABV6YU19_UNCC1</name>
<keyword evidence="4" id="KW-1185">Reference proteome</keyword>
<reference evidence="3 4" key="1">
    <citation type="submission" date="2024-09" db="EMBL/GenBank/DDBJ databases">
        <title>Laminarin stimulates single cell rates of sulfate reduction while oxygen inhibits transcriptomic activity in coastal marine sediment.</title>
        <authorList>
            <person name="Lindsay M."/>
            <person name="Orcutt B."/>
            <person name="Emerson D."/>
            <person name="Stepanauskas R."/>
            <person name="D'Angelo T."/>
        </authorList>
    </citation>
    <scope>NUCLEOTIDE SEQUENCE [LARGE SCALE GENOMIC DNA]</scope>
    <source>
        <strain evidence="3">SAG AM-311-K15</strain>
    </source>
</reference>
<comment type="caution">
    <text evidence="3">The sequence shown here is derived from an EMBL/GenBank/DDBJ whole genome shotgun (WGS) entry which is preliminary data.</text>
</comment>
<evidence type="ECO:0000313" key="4">
    <source>
        <dbReference type="Proteomes" id="UP001594351"/>
    </source>
</evidence>
<dbReference type="InterPro" id="IPR009061">
    <property type="entry name" value="DNA-bd_dom_put_sf"/>
</dbReference>
<evidence type="ECO:0000259" key="2">
    <source>
        <dbReference type="PROSITE" id="PS50110"/>
    </source>
</evidence>
<dbReference type="SUPFAM" id="SSF46955">
    <property type="entry name" value="Putative DNA-binding domain"/>
    <property type="match status" value="1"/>
</dbReference>
<evidence type="ECO:0000256" key="1">
    <source>
        <dbReference type="PROSITE-ProRule" id="PRU00169"/>
    </source>
</evidence>
<sequence length="146" mass="16968">MKKRKPTIYTTGQVAKLCAVSIRTVARWIEMEHLKAFRLPGEGSEFRVMKKDLLVFMNNFGLPTDHIAEDLGYKILVIDPEEKTRKAIKKALEDIPFDYTLQDYSDVTEGLINIGVFKPHLVIFDFEIDGFDGTKFYEYIRDDPTW</sequence>
<proteinExistence type="predicted"/>
<feature type="non-terminal residue" evidence="3">
    <location>
        <position position="146"/>
    </location>
</feature>
<dbReference type="Proteomes" id="UP001594351">
    <property type="component" value="Unassembled WGS sequence"/>
</dbReference>
<organism evidence="3 4">
    <name type="scientific">candidate division CSSED10-310 bacterium</name>
    <dbReference type="NCBI Taxonomy" id="2855610"/>
    <lineage>
        <taxon>Bacteria</taxon>
        <taxon>Bacteria division CSSED10-310</taxon>
    </lineage>
</organism>
<dbReference type="EMBL" id="JBHPBY010000053">
    <property type="protein sequence ID" value="MFC1849694.1"/>
    <property type="molecule type" value="Genomic_DNA"/>
</dbReference>
<accession>A0ABV6YU19</accession>
<feature type="modified residue" description="4-aspartylphosphate" evidence="1">
    <location>
        <position position="125"/>
    </location>
</feature>
<dbReference type="PROSITE" id="PS50110">
    <property type="entry name" value="RESPONSE_REGULATORY"/>
    <property type="match status" value="1"/>
</dbReference>
<dbReference type="Gene3D" id="3.40.50.2300">
    <property type="match status" value="1"/>
</dbReference>
<protein>
    <recommendedName>
        <fullName evidence="2">Response regulatory domain-containing protein</fullName>
    </recommendedName>
</protein>
<keyword evidence="1" id="KW-0597">Phosphoprotein</keyword>
<dbReference type="SUPFAM" id="SSF52172">
    <property type="entry name" value="CheY-like"/>
    <property type="match status" value="1"/>
</dbReference>
<gene>
    <name evidence="3" type="ORF">ACFL27_05735</name>
</gene>
<dbReference type="InterPro" id="IPR011006">
    <property type="entry name" value="CheY-like_superfamily"/>
</dbReference>